<evidence type="ECO:0000313" key="1">
    <source>
        <dbReference type="EMBL" id="SIS39110.1"/>
    </source>
</evidence>
<organism evidence="1 2">
    <name type="scientific">Chryseobacterium joostei</name>
    <dbReference type="NCBI Taxonomy" id="112234"/>
    <lineage>
        <taxon>Bacteria</taxon>
        <taxon>Pseudomonadati</taxon>
        <taxon>Bacteroidota</taxon>
        <taxon>Flavobacteriia</taxon>
        <taxon>Flavobacteriales</taxon>
        <taxon>Weeksellaceae</taxon>
        <taxon>Chryseobacterium group</taxon>
        <taxon>Chryseobacterium</taxon>
    </lineage>
</organism>
<proteinExistence type="predicted"/>
<dbReference type="Proteomes" id="UP000186106">
    <property type="component" value="Unassembled WGS sequence"/>
</dbReference>
<gene>
    <name evidence="1" type="ORF">SAMN05421768_106203</name>
</gene>
<protein>
    <submittedName>
        <fullName evidence="1">Uncharacterized protein</fullName>
    </submittedName>
</protein>
<reference evidence="1 2" key="1">
    <citation type="submission" date="2017-01" db="EMBL/GenBank/DDBJ databases">
        <authorList>
            <person name="Mah S.A."/>
            <person name="Swanson W.J."/>
            <person name="Moy G.W."/>
            <person name="Vacquier V.D."/>
        </authorList>
    </citation>
    <scope>NUCLEOTIDE SEQUENCE [LARGE SCALE GENOMIC DNA]</scope>
    <source>
        <strain evidence="1 2">DSM 16927</strain>
    </source>
</reference>
<sequence length="182" mass="21257">MNNILMVLFAFVFFIQGKGQLDHINSGKYHSAKEHFETKYQRQEHSRFLRSQIRIEKNRVVMNVINVIEFSESLDDKYKFILENGLLNPVRINGSPVLRISVIDELPLLSTDPQTKRFKLWVFVQENGSLKQEKLENLLKNSVNPDEYYFELYNENADINTSFNEFVEGAKLTYIGYGGIII</sequence>
<dbReference type="EMBL" id="FTNZ01000006">
    <property type="protein sequence ID" value="SIS39110.1"/>
    <property type="molecule type" value="Genomic_DNA"/>
</dbReference>
<name>A0A1N7IPV0_9FLAO</name>
<accession>A0A1N7IPV0</accession>
<evidence type="ECO:0000313" key="2">
    <source>
        <dbReference type="Proteomes" id="UP000186106"/>
    </source>
</evidence>
<dbReference type="OrthoDB" id="851130at2"/>
<dbReference type="AlphaFoldDB" id="A0A1N7IPV0"/>
<dbReference type="RefSeq" id="WP_123867244.1">
    <property type="nucleotide sequence ID" value="NZ_CP033926.1"/>
</dbReference>